<dbReference type="EMBL" id="CZBO01000001">
    <property type="protein sequence ID" value="CUP75508.1"/>
    <property type="molecule type" value="Genomic_DNA"/>
</dbReference>
<dbReference type="Pfam" id="PF00348">
    <property type="entry name" value="polyprenyl_synt"/>
    <property type="match status" value="1"/>
</dbReference>
<dbReference type="NCBIfam" id="NF045485">
    <property type="entry name" value="FPPsyn"/>
    <property type="match status" value="1"/>
</dbReference>
<dbReference type="AlphaFoldDB" id="A0A174QXB6"/>
<evidence type="ECO:0000256" key="5">
    <source>
        <dbReference type="ARBA" id="ARBA00022679"/>
    </source>
</evidence>
<dbReference type="SUPFAM" id="SSF48576">
    <property type="entry name" value="Terpenoid synthases"/>
    <property type="match status" value="1"/>
</dbReference>
<evidence type="ECO:0000313" key="13">
    <source>
        <dbReference type="EMBL" id="CUP75508.1"/>
    </source>
</evidence>
<keyword evidence="8" id="KW-0414">Isoprene biosynthesis</keyword>
<dbReference type="EC" id="2.5.1.10" evidence="3"/>
<sequence length="290" mass="32433">MMSINDLKYEIDSYLNDYFKGKEGYNKIIYDAQSYSLNVGGKRVRPILTLLCYKAYTGEWKKALKMASAIEMIHTYSLIHDDLPCMDDDDLRRGKPTNHKVYGENMAVLAGDALLNEAMILLMENIKDNGEHAIEASLEISKAAGSDGMIGGQVVDILGEGRSISEDELKYMHLKKTGELIRASIVSGAILGKAPKEDIEKLNEFGKKLGLVFQIKDDLLDVLGSEEKLGKKIHADDEKDKTNFVSVYGIEKCKDMCKSITEECIEILNSLTVNTDTLVELTCNLLKREY</sequence>
<evidence type="ECO:0000256" key="11">
    <source>
        <dbReference type="ARBA" id="ARBA00049399"/>
    </source>
</evidence>
<dbReference type="GO" id="GO:0004337">
    <property type="term" value="F:(2E,6E)-farnesyl diphosphate synthase activity"/>
    <property type="evidence" value="ECO:0007669"/>
    <property type="project" value="UniProtKB-EC"/>
</dbReference>
<evidence type="ECO:0000256" key="7">
    <source>
        <dbReference type="ARBA" id="ARBA00022842"/>
    </source>
</evidence>
<dbReference type="CDD" id="cd00685">
    <property type="entry name" value="Trans_IPPS_HT"/>
    <property type="match status" value="1"/>
</dbReference>
<dbReference type="SFLD" id="SFLDG01017">
    <property type="entry name" value="Polyprenyl_Transferase_Like"/>
    <property type="match status" value="1"/>
</dbReference>
<evidence type="ECO:0000313" key="14">
    <source>
        <dbReference type="Proteomes" id="UP000095563"/>
    </source>
</evidence>
<comment type="similarity">
    <text evidence="2 12">Belongs to the FPP/GGPP synthase family.</text>
</comment>
<organism evidence="13 14">
    <name type="scientific">Clostridium baratii</name>
    <dbReference type="NCBI Taxonomy" id="1561"/>
    <lineage>
        <taxon>Bacteria</taxon>
        <taxon>Bacillati</taxon>
        <taxon>Bacillota</taxon>
        <taxon>Clostridia</taxon>
        <taxon>Eubacteriales</taxon>
        <taxon>Clostridiaceae</taxon>
        <taxon>Clostridium</taxon>
    </lineage>
</organism>
<keyword evidence="5 12" id="KW-0808">Transferase</keyword>
<evidence type="ECO:0000256" key="8">
    <source>
        <dbReference type="ARBA" id="ARBA00023229"/>
    </source>
</evidence>
<evidence type="ECO:0000256" key="1">
    <source>
        <dbReference type="ARBA" id="ARBA00001946"/>
    </source>
</evidence>
<name>A0A174QXB6_9CLOT</name>
<dbReference type="PANTHER" id="PTHR43281:SF1">
    <property type="entry name" value="FARNESYL DIPHOSPHATE SYNTHASE"/>
    <property type="match status" value="1"/>
</dbReference>
<dbReference type="PROSITE" id="PS00444">
    <property type="entry name" value="POLYPRENYL_SYNTHASE_2"/>
    <property type="match status" value="1"/>
</dbReference>
<dbReference type="PANTHER" id="PTHR43281">
    <property type="entry name" value="FARNESYL DIPHOSPHATE SYNTHASE"/>
    <property type="match status" value="1"/>
</dbReference>
<dbReference type="InterPro" id="IPR008949">
    <property type="entry name" value="Isoprenoid_synthase_dom_sf"/>
</dbReference>
<reference evidence="13 14" key="1">
    <citation type="submission" date="2015-09" db="EMBL/GenBank/DDBJ databases">
        <authorList>
            <consortium name="Pathogen Informatics"/>
        </authorList>
    </citation>
    <scope>NUCLEOTIDE SEQUENCE [LARGE SCALE GENOMIC DNA]</scope>
    <source>
        <strain evidence="13 14">2789STDY5834956</strain>
    </source>
</reference>
<proteinExistence type="inferred from homology"/>
<evidence type="ECO:0000256" key="6">
    <source>
        <dbReference type="ARBA" id="ARBA00022723"/>
    </source>
</evidence>
<accession>A0A174QXB6</accession>
<gene>
    <name evidence="13" type="ORF">ERS852568_00675</name>
</gene>
<dbReference type="GO" id="GO:0046872">
    <property type="term" value="F:metal ion binding"/>
    <property type="evidence" value="ECO:0007669"/>
    <property type="project" value="UniProtKB-KW"/>
</dbReference>
<dbReference type="Proteomes" id="UP000095563">
    <property type="component" value="Unassembled WGS sequence"/>
</dbReference>
<keyword evidence="7" id="KW-0460">Magnesium</keyword>
<evidence type="ECO:0000256" key="9">
    <source>
        <dbReference type="ARBA" id="ARBA00032380"/>
    </source>
</evidence>
<dbReference type="SFLD" id="SFLDS00005">
    <property type="entry name" value="Isoprenoid_Synthase_Type_I"/>
    <property type="match status" value="1"/>
</dbReference>
<comment type="catalytic activity">
    <reaction evidence="11">
        <text>isopentenyl diphosphate + (2E)-geranyl diphosphate = (2E,6E)-farnesyl diphosphate + diphosphate</text>
        <dbReference type="Rhea" id="RHEA:19361"/>
        <dbReference type="ChEBI" id="CHEBI:33019"/>
        <dbReference type="ChEBI" id="CHEBI:58057"/>
        <dbReference type="ChEBI" id="CHEBI:128769"/>
        <dbReference type="ChEBI" id="CHEBI:175763"/>
        <dbReference type="EC" id="2.5.1.10"/>
    </reaction>
</comment>
<dbReference type="GO" id="GO:0016114">
    <property type="term" value="P:terpenoid biosynthetic process"/>
    <property type="evidence" value="ECO:0007669"/>
    <property type="project" value="UniProtKB-ARBA"/>
</dbReference>
<dbReference type="InterPro" id="IPR033749">
    <property type="entry name" value="Polyprenyl_synt_CS"/>
</dbReference>
<dbReference type="PROSITE" id="PS00723">
    <property type="entry name" value="POLYPRENYL_SYNTHASE_1"/>
    <property type="match status" value="1"/>
</dbReference>
<dbReference type="FunFam" id="1.10.600.10:FF:000001">
    <property type="entry name" value="Geranylgeranyl diphosphate synthase"/>
    <property type="match status" value="1"/>
</dbReference>
<comment type="cofactor">
    <cofactor evidence="1">
        <name>Mg(2+)</name>
        <dbReference type="ChEBI" id="CHEBI:18420"/>
    </cofactor>
</comment>
<dbReference type="InterPro" id="IPR000092">
    <property type="entry name" value="Polyprenyl_synt"/>
</dbReference>
<keyword evidence="6" id="KW-0479">Metal-binding</keyword>
<dbReference type="GO" id="GO:0005737">
    <property type="term" value="C:cytoplasm"/>
    <property type="evidence" value="ECO:0007669"/>
    <property type="project" value="UniProtKB-ARBA"/>
</dbReference>
<dbReference type="InterPro" id="IPR053378">
    <property type="entry name" value="Prenyl_diphosphate_synthase"/>
</dbReference>
<dbReference type="Gene3D" id="1.10.600.10">
    <property type="entry name" value="Farnesyl Diphosphate Synthase"/>
    <property type="match status" value="1"/>
</dbReference>
<evidence type="ECO:0000256" key="10">
    <source>
        <dbReference type="ARBA" id="ARBA00032873"/>
    </source>
</evidence>
<protein>
    <recommendedName>
        <fullName evidence="4">Farnesyl diphosphate synthase</fullName>
        <ecNumber evidence="3">2.5.1.10</ecNumber>
    </recommendedName>
    <alternativeName>
        <fullName evidence="10">(2E,6E)-farnesyl diphosphate synthase</fullName>
    </alternativeName>
    <alternativeName>
        <fullName evidence="9">Geranyltranstransferase</fullName>
    </alternativeName>
</protein>
<evidence type="ECO:0000256" key="12">
    <source>
        <dbReference type="RuleBase" id="RU004466"/>
    </source>
</evidence>
<evidence type="ECO:0000256" key="4">
    <source>
        <dbReference type="ARBA" id="ARBA00015100"/>
    </source>
</evidence>
<evidence type="ECO:0000256" key="2">
    <source>
        <dbReference type="ARBA" id="ARBA00006706"/>
    </source>
</evidence>
<evidence type="ECO:0000256" key="3">
    <source>
        <dbReference type="ARBA" id="ARBA00012439"/>
    </source>
</evidence>